<dbReference type="PIRSF" id="PIRSF010376">
    <property type="entry name" value="IspE"/>
    <property type="match status" value="1"/>
</dbReference>
<organism evidence="13 14">
    <name type="scientific">Methyloceanibacter marginalis</name>
    <dbReference type="NCBI Taxonomy" id="1774971"/>
    <lineage>
        <taxon>Bacteria</taxon>
        <taxon>Pseudomonadati</taxon>
        <taxon>Pseudomonadota</taxon>
        <taxon>Alphaproteobacteria</taxon>
        <taxon>Hyphomicrobiales</taxon>
        <taxon>Hyphomicrobiaceae</taxon>
        <taxon>Methyloceanibacter</taxon>
    </lineage>
</organism>
<sequence length="274" mass="28362">MGRRADGFHELRSLVAFAGVGDTVELTPQDGLDLRIEGPFAAALDGGNLVMDAAEVARAQLPSLTLGRFRLVKTLPVAAGIGGGSADAAAALRLIARANEGKLTEAAAVALAPRLGSDVAVCLSSAPALITGRGEIVTSVRGFPTCGVVLANPGVELSTADAMARLTPRRSRGLPAMPRLSDFAGEFDKLMDYAGQRRNDLEPVAARLAPEVGKALAALRRLDGARLVRLSGSGATCFAVFATPRAALRAATVLAQDQPDWWITASMLGDPKAQ</sequence>
<dbReference type="SUPFAM" id="SSF54211">
    <property type="entry name" value="Ribosomal protein S5 domain 2-like"/>
    <property type="match status" value="1"/>
</dbReference>
<feature type="domain" description="GHMP kinase C-terminal" evidence="12">
    <location>
        <begin position="185"/>
        <end position="254"/>
    </location>
</feature>
<dbReference type="UniPathway" id="UPA00056">
    <property type="reaction ID" value="UER00094"/>
</dbReference>
<evidence type="ECO:0000259" key="12">
    <source>
        <dbReference type="Pfam" id="PF08544"/>
    </source>
</evidence>
<proteinExistence type="inferred from homology"/>
<keyword evidence="5 10" id="KW-0547">Nucleotide-binding</keyword>
<dbReference type="InterPro" id="IPR014721">
    <property type="entry name" value="Ribsml_uS5_D2-typ_fold_subgr"/>
</dbReference>
<dbReference type="GO" id="GO:0019288">
    <property type="term" value="P:isopentenyl diphosphate biosynthetic process, methylerythritol 4-phosphate pathway"/>
    <property type="evidence" value="ECO:0007669"/>
    <property type="project" value="UniProtKB-UniRule"/>
</dbReference>
<evidence type="ECO:0000256" key="2">
    <source>
        <dbReference type="ARBA" id="ARBA00012052"/>
    </source>
</evidence>
<comment type="caution">
    <text evidence="10">Lacks conserved residue(s) required for the propagation of feature annotation.</text>
</comment>
<dbReference type="GO" id="GO:0050515">
    <property type="term" value="F:4-(cytidine 5'-diphospho)-2-C-methyl-D-erythritol kinase activity"/>
    <property type="evidence" value="ECO:0007669"/>
    <property type="project" value="UniProtKB-UniRule"/>
</dbReference>
<dbReference type="InterPro" id="IPR036554">
    <property type="entry name" value="GHMP_kinase_C_sf"/>
</dbReference>
<keyword evidence="4 10" id="KW-0808">Transferase</keyword>
<evidence type="ECO:0000256" key="4">
    <source>
        <dbReference type="ARBA" id="ARBA00022679"/>
    </source>
</evidence>
<comment type="caution">
    <text evidence="13">The sequence shown here is derived from an EMBL/GenBank/DDBJ whole genome shotgun (WGS) entry which is preliminary data.</text>
</comment>
<evidence type="ECO:0000256" key="7">
    <source>
        <dbReference type="ARBA" id="ARBA00022840"/>
    </source>
</evidence>
<keyword evidence="14" id="KW-1185">Reference proteome</keyword>
<evidence type="ECO:0000256" key="9">
    <source>
        <dbReference type="ARBA" id="ARBA00032554"/>
    </source>
</evidence>
<dbReference type="AlphaFoldDB" id="A0A1E3VXU3"/>
<feature type="binding site" evidence="10">
    <location>
        <begin position="76"/>
        <end position="86"/>
    </location>
    <ligand>
        <name>ATP</name>
        <dbReference type="ChEBI" id="CHEBI:30616"/>
    </ligand>
</feature>
<gene>
    <name evidence="10" type="primary">ispE</name>
    <name evidence="13" type="ORF">AUC71_03905</name>
</gene>
<evidence type="ECO:0000259" key="11">
    <source>
        <dbReference type="Pfam" id="PF00288"/>
    </source>
</evidence>
<dbReference type="InterPro" id="IPR006204">
    <property type="entry name" value="GHMP_kinase_N_dom"/>
</dbReference>
<feature type="active site" evidence="10">
    <location>
        <position position="118"/>
    </location>
</feature>
<dbReference type="SUPFAM" id="SSF55060">
    <property type="entry name" value="GHMP Kinase, C-terminal domain"/>
    <property type="match status" value="1"/>
</dbReference>
<protein>
    <recommendedName>
        <fullName evidence="3 10">4-diphosphocytidyl-2-C-methyl-D-erythritol kinase</fullName>
        <shortName evidence="10">CMK</shortName>
        <ecNumber evidence="2 10">2.7.1.148</ecNumber>
    </recommendedName>
    <alternativeName>
        <fullName evidence="9 10">4-(cytidine-5'-diphospho)-2-C-methyl-D-erythritol kinase</fullName>
    </alternativeName>
</protein>
<dbReference type="InterPro" id="IPR013750">
    <property type="entry name" value="GHMP_kinase_C_dom"/>
</dbReference>
<comment type="pathway">
    <text evidence="10">Isoprenoid biosynthesis; isopentenyl diphosphate biosynthesis via DXP pathway; isopentenyl diphosphate from 1-deoxy-D-xylulose 5-phosphate: step 3/6.</text>
</comment>
<dbReference type="GO" id="GO:0016114">
    <property type="term" value="P:terpenoid biosynthetic process"/>
    <property type="evidence" value="ECO:0007669"/>
    <property type="project" value="InterPro"/>
</dbReference>
<dbReference type="InterPro" id="IPR020568">
    <property type="entry name" value="Ribosomal_Su5_D2-typ_SF"/>
</dbReference>
<evidence type="ECO:0000256" key="8">
    <source>
        <dbReference type="ARBA" id="ARBA00023229"/>
    </source>
</evidence>
<dbReference type="Proteomes" id="UP000095042">
    <property type="component" value="Unassembled WGS sequence"/>
</dbReference>
<evidence type="ECO:0000256" key="3">
    <source>
        <dbReference type="ARBA" id="ARBA00017473"/>
    </source>
</evidence>
<dbReference type="PANTHER" id="PTHR43527:SF2">
    <property type="entry name" value="4-DIPHOSPHOCYTIDYL-2-C-METHYL-D-ERYTHRITOL KINASE, CHLOROPLASTIC"/>
    <property type="match status" value="1"/>
</dbReference>
<name>A0A1E3VXU3_9HYPH</name>
<keyword evidence="6 10" id="KW-0418">Kinase</keyword>
<comment type="similarity">
    <text evidence="1 10">Belongs to the GHMP kinase family. IspE subfamily.</text>
</comment>
<keyword evidence="8 10" id="KW-0414">Isoprene biosynthesis</keyword>
<dbReference type="GO" id="GO:0005524">
    <property type="term" value="F:ATP binding"/>
    <property type="evidence" value="ECO:0007669"/>
    <property type="project" value="UniProtKB-UniRule"/>
</dbReference>
<dbReference type="EC" id="2.7.1.148" evidence="2 10"/>
<evidence type="ECO:0000256" key="5">
    <source>
        <dbReference type="ARBA" id="ARBA00022741"/>
    </source>
</evidence>
<evidence type="ECO:0000313" key="14">
    <source>
        <dbReference type="Proteomes" id="UP000095042"/>
    </source>
</evidence>
<dbReference type="InterPro" id="IPR004424">
    <property type="entry name" value="IspE"/>
</dbReference>
<reference evidence="13 14" key="1">
    <citation type="journal article" date="2016" name="Environ. Microbiol.">
        <title>New Methyloceanibacter diversity from North Sea sediments includes methanotroph containing solely the soluble methane monooxygenase.</title>
        <authorList>
            <person name="Vekeman B."/>
            <person name="Kerckhof F.M."/>
            <person name="Cremers G."/>
            <person name="de Vos P."/>
            <person name="Vandamme P."/>
            <person name="Boon N."/>
            <person name="Op den Camp H.J."/>
            <person name="Heylen K."/>
        </authorList>
    </citation>
    <scope>NUCLEOTIDE SEQUENCE [LARGE SCALE GENOMIC DNA]</scope>
    <source>
        <strain evidence="13 14">R-67177</strain>
    </source>
</reference>
<dbReference type="PANTHER" id="PTHR43527">
    <property type="entry name" value="4-DIPHOSPHOCYTIDYL-2-C-METHYL-D-ERYTHRITOL KINASE, CHLOROPLASTIC"/>
    <property type="match status" value="1"/>
</dbReference>
<dbReference type="NCBIfam" id="NF011202">
    <property type="entry name" value="PRK14608.1"/>
    <property type="match status" value="1"/>
</dbReference>
<feature type="domain" description="GHMP kinase N-terminal" evidence="11">
    <location>
        <begin position="48"/>
        <end position="124"/>
    </location>
</feature>
<keyword evidence="7 10" id="KW-0067">ATP-binding</keyword>
<dbReference type="Gene3D" id="3.30.230.10">
    <property type="match status" value="1"/>
</dbReference>
<accession>A0A1E3VXU3</accession>
<dbReference type="EMBL" id="LPWD01000448">
    <property type="protein sequence ID" value="ODR98358.1"/>
    <property type="molecule type" value="Genomic_DNA"/>
</dbReference>
<evidence type="ECO:0000256" key="10">
    <source>
        <dbReference type="HAMAP-Rule" id="MF_00061"/>
    </source>
</evidence>
<evidence type="ECO:0000313" key="13">
    <source>
        <dbReference type="EMBL" id="ODR98358.1"/>
    </source>
</evidence>
<evidence type="ECO:0000256" key="1">
    <source>
        <dbReference type="ARBA" id="ARBA00009684"/>
    </source>
</evidence>
<comment type="function">
    <text evidence="10">Catalyzes the phosphorylation of the position 2 hydroxy group of 4-diphosphocytidyl-2C-methyl-D-erythritol.</text>
</comment>
<dbReference type="Pfam" id="PF00288">
    <property type="entry name" value="GHMP_kinases_N"/>
    <property type="match status" value="1"/>
</dbReference>
<evidence type="ECO:0000256" key="6">
    <source>
        <dbReference type="ARBA" id="ARBA00022777"/>
    </source>
</evidence>
<comment type="catalytic activity">
    <reaction evidence="10">
        <text>4-CDP-2-C-methyl-D-erythritol + ATP = 4-CDP-2-C-methyl-D-erythritol 2-phosphate + ADP + H(+)</text>
        <dbReference type="Rhea" id="RHEA:18437"/>
        <dbReference type="ChEBI" id="CHEBI:15378"/>
        <dbReference type="ChEBI" id="CHEBI:30616"/>
        <dbReference type="ChEBI" id="CHEBI:57823"/>
        <dbReference type="ChEBI" id="CHEBI:57919"/>
        <dbReference type="ChEBI" id="CHEBI:456216"/>
        <dbReference type="EC" id="2.7.1.148"/>
    </reaction>
</comment>
<dbReference type="Gene3D" id="3.30.70.890">
    <property type="entry name" value="GHMP kinase, C-terminal domain"/>
    <property type="match status" value="1"/>
</dbReference>
<dbReference type="HAMAP" id="MF_00061">
    <property type="entry name" value="IspE"/>
    <property type="match status" value="1"/>
</dbReference>
<dbReference type="Pfam" id="PF08544">
    <property type="entry name" value="GHMP_kinases_C"/>
    <property type="match status" value="1"/>
</dbReference>